<keyword evidence="1" id="KW-0812">Transmembrane</keyword>
<sequence>MMFNNTSGASAGTLAPQAAQPNAAAANFPAPNFPAPNFAAPAAVAPQSPVPAGARPVYGVPGVQRAINLPSRPIAIWAVSLFLVLYMSTYPLQPLVGLEFTGAYMFAGMTMGLTMILPIVLGVVSAWYLNEGYEWARVVIIIEGALRMLLDIVVVALFYHVFLTEDYSTQAARFMFFGPFMTLHVFYAKIAFDFISRIVIIVLLCQPQVGRYIHMRGDLRRMGVK</sequence>
<feature type="transmembrane region" description="Helical" evidence="1">
    <location>
        <begin position="194"/>
        <end position="213"/>
    </location>
</feature>
<dbReference type="EMBL" id="ACSB01000004">
    <property type="protein sequence ID" value="EHB88815.1"/>
    <property type="molecule type" value="Genomic_DNA"/>
</dbReference>
<evidence type="ECO:0000256" key="1">
    <source>
        <dbReference type="SAM" id="Phobius"/>
    </source>
</evidence>
<feature type="transmembrane region" description="Helical" evidence="1">
    <location>
        <begin position="74"/>
        <end position="92"/>
    </location>
</feature>
<dbReference type="HOGENOM" id="CLU_1229136_0_0_11"/>
<reference evidence="2 3" key="1">
    <citation type="submission" date="2011-08" db="EMBL/GenBank/DDBJ databases">
        <title>The Genome Sequence of Rothia mucilaginosa M508.</title>
        <authorList>
            <consortium name="The Broad Institute Genome Sequencing Platform"/>
            <consortium name="The Broad Institute Genome Sequencing Center for Infectious Disease"/>
            <person name="Earl A."/>
            <person name="Ward D."/>
            <person name="Feldgarden M."/>
            <person name="Gevers D."/>
            <person name="Sibley C.D."/>
            <person name="Field T.R."/>
            <person name="Grinwis M."/>
            <person name="Eshaghurshan C.S."/>
            <person name="Surette M.G."/>
            <person name="Young S.K."/>
            <person name="Zeng Q."/>
            <person name="Gargeya S."/>
            <person name="Fitzgerald M."/>
            <person name="Haas B."/>
            <person name="Abouelleil A."/>
            <person name="Alvarado L."/>
            <person name="Arachchi H.M."/>
            <person name="Berlin A."/>
            <person name="Brown A."/>
            <person name="Chapman S.B."/>
            <person name="Chen Z."/>
            <person name="Dunbar C."/>
            <person name="Freedman E."/>
            <person name="Gearin G."/>
            <person name="Gellesch M."/>
            <person name="Goldberg J."/>
            <person name="Griggs A."/>
            <person name="Gujja S."/>
            <person name="Heiman D."/>
            <person name="Howarth C."/>
            <person name="Larson L."/>
            <person name="Lui A."/>
            <person name="MacDonald P.J.P."/>
            <person name="Montmayeur A."/>
            <person name="Murphy C."/>
            <person name="Neiman D."/>
            <person name="Pearson M."/>
            <person name="Priest M."/>
            <person name="Roberts A."/>
            <person name="Saif S."/>
            <person name="Shea T."/>
            <person name="Shenoy N."/>
            <person name="Sisk P."/>
            <person name="Stolte C."/>
            <person name="Sykes S."/>
            <person name="Wortman J."/>
            <person name="Nusbaum C."/>
            <person name="Birren B."/>
        </authorList>
    </citation>
    <scope>NUCLEOTIDE SEQUENCE [LARGE SCALE GENOMIC DNA]</scope>
    <source>
        <strain evidence="2 3">M508</strain>
    </source>
</reference>
<proteinExistence type="predicted"/>
<comment type="caution">
    <text evidence="2">The sequence shown here is derived from an EMBL/GenBank/DDBJ whole genome shotgun (WGS) entry which is preliminary data.</text>
</comment>
<gene>
    <name evidence="2" type="ORF">HMPREF0737_00198</name>
</gene>
<dbReference type="Proteomes" id="UP000004897">
    <property type="component" value="Unassembled WGS sequence"/>
</dbReference>
<accession>G5EPI8</accession>
<dbReference type="RefSeq" id="WP_005504409.1">
    <property type="nucleotide sequence ID" value="NZ_JH370351.1"/>
</dbReference>
<keyword evidence="1" id="KW-0472">Membrane</keyword>
<feature type="transmembrane region" description="Helical" evidence="1">
    <location>
        <begin position="104"/>
        <end position="129"/>
    </location>
</feature>
<protein>
    <submittedName>
        <fullName evidence="2">Uncharacterized protein</fullName>
    </submittedName>
</protein>
<name>G5EPI8_9MICC</name>
<feature type="transmembrane region" description="Helical" evidence="1">
    <location>
        <begin position="135"/>
        <end position="159"/>
    </location>
</feature>
<keyword evidence="1" id="KW-1133">Transmembrane helix</keyword>
<evidence type="ECO:0000313" key="3">
    <source>
        <dbReference type="Proteomes" id="UP000004897"/>
    </source>
</evidence>
<dbReference type="PATRIC" id="fig|563033.4.peg.194"/>
<dbReference type="AlphaFoldDB" id="G5EPI8"/>
<organism evidence="2 3">
    <name type="scientific">Rothia mucilaginosa M508</name>
    <dbReference type="NCBI Taxonomy" id="563033"/>
    <lineage>
        <taxon>Bacteria</taxon>
        <taxon>Bacillati</taxon>
        <taxon>Actinomycetota</taxon>
        <taxon>Actinomycetes</taxon>
        <taxon>Micrococcales</taxon>
        <taxon>Micrococcaceae</taxon>
        <taxon>Rothia</taxon>
    </lineage>
</organism>
<evidence type="ECO:0000313" key="2">
    <source>
        <dbReference type="EMBL" id="EHB88815.1"/>
    </source>
</evidence>